<name>A0AAP9T0K0_9GAMM</name>
<keyword evidence="3" id="KW-1185">Reference proteome</keyword>
<dbReference type="GO" id="GO:0005524">
    <property type="term" value="F:ATP binding"/>
    <property type="evidence" value="ECO:0007669"/>
    <property type="project" value="InterPro"/>
</dbReference>
<dbReference type="GO" id="GO:0016887">
    <property type="term" value="F:ATP hydrolysis activity"/>
    <property type="evidence" value="ECO:0007669"/>
    <property type="project" value="InterPro"/>
</dbReference>
<protein>
    <recommendedName>
        <fullName evidence="1">ATPase AAA-type core domain-containing protein</fullName>
    </recommendedName>
</protein>
<feature type="domain" description="ATPase AAA-type core" evidence="1">
    <location>
        <begin position="196"/>
        <end position="314"/>
    </location>
</feature>
<dbReference type="Gene3D" id="3.40.50.300">
    <property type="entry name" value="P-loop containing nucleotide triphosphate hydrolases"/>
    <property type="match status" value="1"/>
</dbReference>
<dbReference type="SUPFAM" id="SSF52540">
    <property type="entry name" value="P-loop containing nucleoside triphosphate hydrolases"/>
    <property type="match status" value="1"/>
</dbReference>
<proteinExistence type="predicted"/>
<evidence type="ECO:0000259" key="1">
    <source>
        <dbReference type="Pfam" id="PF00004"/>
    </source>
</evidence>
<dbReference type="RefSeq" id="WP_217488674.1">
    <property type="nucleotide sequence ID" value="NZ_CP054580.1"/>
</dbReference>
<dbReference type="InterPro" id="IPR027417">
    <property type="entry name" value="P-loop_NTPase"/>
</dbReference>
<dbReference type="Pfam" id="PF00004">
    <property type="entry name" value="AAA"/>
    <property type="match status" value="1"/>
</dbReference>
<dbReference type="EMBL" id="CP054580">
    <property type="protein sequence ID" value="QKS23601.1"/>
    <property type="molecule type" value="Genomic_DNA"/>
</dbReference>
<evidence type="ECO:0000313" key="2">
    <source>
        <dbReference type="EMBL" id="QKS23601.1"/>
    </source>
</evidence>
<reference evidence="2 3" key="1">
    <citation type="submission" date="2019-12" db="EMBL/GenBank/DDBJ databases">
        <title>Genome sequencing and assembly of endphytes of Porphyra tenera.</title>
        <authorList>
            <person name="Park J.M."/>
            <person name="Shin R."/>
            <person name="Jo S.H."/>
        </authorList>
    </citation>
    <scope>NUCLEOTIDE SEQUENCE [LARGE SCALE GENOMIC DNA]</scope>
    <source>
        <strain evidence="2 3">GPM3</strain>
    </source>
</reference>
<dbReference type="InterPro" id="IPR003959">
    <property type="entry name" value="ATPase_AAA_core"/>
</dbReference>
<gene>
    <name evidence="2" type="ORF">FX987_01360</name>
</gene>
<evidence type="ECO:0000313" key="3">
    <source>
        <dbReference type="Proteomes" id="UP000509761"/>
    </source>
</evidence>
<accession>A0AAP9T0K0</accession>
<sequence>MLSNNSKAFVRFYSRSNFGELAALREQSTNFADEPTYHTNLGEAHRKIDSQLDQLLSEQLSSLSTYQFLQRTKFEVSPELDQMKLLLIERLRQLVSNHSVAYDSLWVSLDNLGMRENNYDQSGAPLHQLTKEDLKVLLTNTGSILSSPMDVVEIRALFQSTSAIGRSWRRDIGNEYVSSPSVNELIKAIEDKYCSILLTGSPGSGKTCVMLAVQDALEQIAQTRSDLLPLFIQAREFADTATEQDRQAHGLPEHWVEKAARMSEDAHVVVMIDSLDVLSIAREHSAITYFLAQIDRLLLLPNITVVTACRDFDRHYDRRIAQRDWDKEVTCQPLDWCTEIAPLLGKLGIDVSTTDATTRDLICNPRELALFAELAQQRGSFNIVTSQELAQRYLAIIVQGNSALGDEAMRAIENIAAEMLKLRSLTVPSQRFTASQDIRRTLLSNKVLHQAENGQLTFGHQTLLDVLVTSGAVRQAETLSEFIQRLSPVPFVRPSIRSYVMQLVSGDRREYRKQLRTVLTGKHAFHLRRLVVETFAELPPCDDDWPLIRDLRTQNHEIFQVIYTQGKHTEWHFFWMKHLVPILRDDCDADGLMIHAHRVSQWKNDDPAGVSAYWAEVLSLESVDKSQLISSMARGIAQVDEYHLGLYVPLLVELIKLPRPQYSFLGHALAYGVKKGGLDDAILWQYIVDEISDEDVLSYNLENKLHCQPHEFGSRNDKFLATRMKESTRLLDLALTTIEKWSEIKRSRYGYAPLSYRSFFLQDTSYADVHSQNEIHHIDSKRVLLDAVETAIVHHAATQSTWWQNNRKRLCFSEEGSLRYFAILACITTPTANIDIISSILCEKTLLESDLSYEVGTLIQKTFLQLEATTQNLILSTILTLHEQTTDEPSHRVWILSKQAQLILTIPCHYRSPNAQAVLDECEKELGPIVRQPHIGHYSGIVHAPFSFEVFLETSDDGVICLLDHYSGHKKDSYDDVLTGGEREVGEQLREAASRQPSRFINLLSANWERVEEHFRDNLMEGVATYLAYRHGNLNTNNNWSPKEEPDAPTLAQQVLDELISHPNHWHHNRAASEAIKSCSYVVKQARDVERLVSLAVGFSTLQEESSVSGDSDDLLTIGLNMARGKVAEALIIVANQLDTEALPWPELLANTLHLFVRDENSAIRALILMRMPYLQSNHPELGWEMFDIAMREGGTGLWAVAEPCLYYAYRKKFEIVTSWLEFIYCEGRGKDLKVWGRISALAAFTKQLDFAIFLEDIKRVKSVEAWLGAASVWSHVGNMHKHRKECLAGLEAGLNEEAPYALAVARKLRSLFREITPLIVVPLELIQRCLSLLETEADSSRRDLFGFDAWLNATSLREPMYALEVTEVYFGYIRRSAIQVYDHEDNLTQLLTRLFAQAEELEEADDGAMLKRVVAIQDELLALGVNGMNEWLEAAERP</sequence>
<dbReference type="Proteomes" id="UP000509761">
    <property type="component" value="Chromosome"/>
</dbReference>
<organism evidence="2 3">
    <name type="scientific">Vreelandella titanicae</name>
    <dbReference type="NCBI Taxonomy" id="664683"/>
    <lineage>
        <taxon>Bacteria</taxon>
        <taxon>Pseudomonadati</taxon>
        <taxon>Pseudomonadota</taxon>
        <taxon>Gammaproteobacteria</taxon>
        <taxon>Oceanospirillales</taxon>
        <taxon>Halomonadaceae</taxon>
        <taxon>Vreelandella</taxon>
    </lineage>
</organism>